<sequence>MEGDKGNVEVKGFEKKKSILDQEKVLKVVKRLSKKDYGITSKESQVRRGKLGYKGKASKEFADEIDANEGHISGKLMKQHQTSSIQQNLEDSNLMRKELPSRILMNSVMLWTSHEFHKMEMEARIQKLAKQCRHA</sequence>
<accession>A0A8J4V6H9</accession>
<reference evidence="1" key="1">
    <citation type="submission" date="2020-03" db="EMBL/GenBank/DDBJ databases">
        <title>Castanea mollissima Vanexum genome sequencing.</title>
        <authorList>
            <person name="Staton M."/>
        </authorList>
    </citation>
    <scope>NUCLEOTIDE SEQUENCE</scope>
    <source>
        <tissue evidence="1">Leaf</tissue>
    </source>
</reference>
<comment type="caution">
    <text evidence="1">The sequence shown here is derived from an EMBL/GenBank/DDBJ whole genome shotgun (WGS) entry which is preliminary data.</text>
</comment>
<dbReference type="EMBL" id="JRKL02009592">
    <property type="protein sequence ID" value="KAF3946272.1"/>
    <property type="molecule type" value="Genomic_DNA"/>
</dbReference>
<evidence type="ECO:0000313" key="1">
    <source>
        <dbReference type="EMBL" id="KAF3946272.1"/>
    </source>
</evidence>
<proteinExistence type="predicted"/>
<gene>
    <name evidence="1" type="ORF">CMV_027445</name>
</gene>
<keyword evidence="2" id="KW-1185">Reference proteome</keyword>
<organism evidence="1 2">
    <name type="scientific">Castanea mollissima</name>
    <name type="common">Chinese chestnut</name>
    <dbReference type="NCBI Taxonomy" id="60419"/>
    <lineage>
        <taxon>Eukaryota</taxon>
        <taxon>Viridiplantae</taxon>
        <taxon>Streptophyta</taxon>
        <taxon>Embryophyta</taxon>
        <taxon>Tracheophyta</taxon>
        <taxon>Spermatophyta</taxon>
        <taxon>Magnoliopsida</taxon>
        <taxon>eudicotyledons</taxon>
        <taxon>Gunneridae</taxon>
        <taxon>Pentapetalae</taxon>
        <taxon>rosids</taxon>
        <taxon>fabids</taxon>
        <taxon>Fagales</taxon>
        <taxon>Fagaceae</taxon>
        <taxon>Castanea</taxon>
    </lineage>
</organism>
<dbReference type="Proteomes" id="UP000737018">
    <property type="component" value="Unassembled WGS sequence"/>
</dbReference>
<protein>
    <submittedName>
        <fullName evidence="1">Uncharacterized protein</fullName>
    </submittedName>
</protein>
<dbReference type="AlphaFoldDB" id="A0A8J4V6H9"/>
<name>A0A8J4V6H9_9ROSI</name>
<evidence type="ECO:0000313" key="2">
    <source>
        <dbReference type="Proteomes" id="UP000737018"/>
    </source>
</evidence>